<dbReference type="InterPro" id="IPR012373">
    <property type="entry name" value="Ferrdict_sens_TM"/>
</dbReference>
<dbReference type="InterPro" id="IPR006860">
    <property type="entry name" value="FecR"/>
</dbReference>
<name>A0ABW3Z356_9HYPH</name>
<dbReference type="PANTHER" id="PTHR30273:SF2">
    <property type="entry name" value="PROTEIN FECR"/>
    <property type="match status" value="1"/>
</dbReference>
<dbReference type="Gene3D" id="2.60.120.1440">
    <property type="match status" value="1"/>
</dbReference>
<feature type="domain" description="FecR N-terminal" evidence="4">
    <location>
        <begin position="40"/>
        <end position="82"/>
    </location>
</feature>
<keyword evidence="2" id="KW-0472">Membrane</keyword>
<proteinExistence type="predicted"/>
<evidence type="ECO:0000256" key="2">
    <source>
        <dbReference type="SAM" id="Phobius"/>
    </source>
</evidence>
<evidence type="ECO:0000259" key="4">
    <source>
        <dbReference type="Pfam" id="PF16220"/>
    </source>
</evidence>
<dbReference type="InterPro" id="IPR032623">
    <property type="entry name" value="FecR_N"/>
</dbReference>
<dbReference type="PANTHER" id="PTHR30273">
    <property type="entry name" value="PERIPLASMIC SIGNAL SENSOR AND SIGMA FACTOR ACTIVATOR FECR-RELATED"/>
    <property type="match status" value="1"/>
</dbReference>
<dbReference type="Gene3D" id="3.55.50.30">
    <property type="match status" value="1"/>
</dbReference>
<dbReference type="Pfam" id="PF04773">
    <property type="entry name" value="FecR"/>
    <property type="match status" value="1"/>
</dbReference>
<dbReference type="PIRSF" id="PIRSF018266">
    <property type="entry name" value="FecR"/>
    <property type="match status" value="1"/>
</dbReference>
<keyword evidence="2" id="KW-0812">Transmembrane</keyword>
<keyword evidence="6" id="KW-1185">Reference proteome</keyword>
<dbReference type="EMBL" id="JBHTMX010000003">
    <property type="protein sequence ID" value="MFD1330639.1"/>
    <property type="molecule type" value="Genomic_DNA"/>
</dbReference>
<dbReference type="Proteomes" id="UP001597171">
    <property type="component" value="Unassembled WGS sequence"/>
</dbReference>
<feature type="domain" description="FecR protein" evidence="3">
    <location>
        <begin position="155"/>
        <end position="244"/>
    </location>
</feature>
<feature type="transmembrane region" description="Helical" evidence="2">
    <location>
        <begin position="127"/>
        <end position="147"/>
    </location>
</feature>
<gene>
    <name evidence="5" type="ORF">ACFQ4O_01340</name>
</gene>
<accession>A0ABW3Z356</accession>
<evidence type="ECO:0000313" key="5">
    <source>
        <dbReference type="EMBL" id="MFD1330639.1"/>
    </source>
</evidence>
<comment type="caution">
    <text evidence="5">The sequence shown here is derived from an EMBL/GenBank/DDBJ whole genome shotgun (WGS) entry which is preliminary data.</text>
</comment>
<dbReference type="Pfam" id="PF16220">
    <property type="entry name" value="DUF4880"/>
    <property type="match status" value="1"/>
</dbReference>
<reference evidence="6" key="1">
    <citation type="journal article" date="2019" name="Int. J. Syst. Evol. Microbiol.">
        <title>The Global Catalogue of Microorganisms (GCM) 10K type strain sequencing project: providing services to taxonomists for standard genome sequencing and annotation.</title>
        <authorList>
            <consortium name="The Broad Institute Genomics Platform"/>
            <consortium name="The Broad Institute Genome Sequencing Center for Infectious Disease"/>
            <person name="Wu L."/>
            <person name="Ma J."/>
        </authorList>
    </citation>
    <scope>NUCLEOTIDE SEQUENCE [LARGE SCALE GENOMIC DNA]</scope>
    <source>
        <strain evidence="6">CCUG 61696</strain>
    </source>
</reference>
<evidence type="ECO:0000313" key="6">
    <source>
        <dbReference type="Proteomes" id="UP001597171"/>
    </source>
</evidence>
<evidence type="ECO:0000259" key="3">
    <source>
        <dbReference type="Pfam" id="PF04773"/>
    </source>
</evidence>
<organism evidence="5 6">
    <name type="scientific">Methylopila musalis</name>
    <dbReference type="NCBI Taxonomy" id="1134781"/>
    <lineage>
        <taxon>Bacteria</taxon>
        <taxon>Pseudomonadati</taxon>
        <taxon>Pseudomonadota</taxon>
        <taxon>Alphaproteobacteria</taxon>
        <taxon>Hyphomicrobiales</taxon>
        <taxon>Methylopilaceae</taxon>
        <taxon>Methylopila</taxon>
    </lineage>
</organism>
<feature type="region of interest" description="Disordered" evidence="1">
    <location>
        <begin position="1"/>
        <end position="27"/>
    </location>
</feature>
<keyword evidence="2" id="KW-1133">Transmembrane helix</keyword>
<evidence type="ECO:0000256" key="1">
    <source>
        <dbReference type="SAM" id="MobiDB-lite"/>
    </source>
</evidence>
<dbReference type="RefSeq" id="WP_378773812.1">
    <property type="nucleotide sequence ID" value="NZ_JBHTMX010000003.1"/>
</dbReference>
<protein>
    <submittedName>
        <fullName evidence="5">FecR family protein</fullName>
    </submittedName>
</protein>
<sequence length="363" mass="39524">MMTVHGITMRRGQAENRPTPRRTAQPGFMMGARDKQSIDQEAIQWFVMLRDEDATEEDHRRFDAWLGSEASHLEAWREVERMWSDLDLVAEIQRTPAAPAPLEPERASNVVELQPRRGARSPVFRRVGRWGSAAAAILLVAAIGWRMTPVGLMADYRSGVGERRTVLLDDGSQVELGTESAMDVDYSDGGRAVTLIAGEAFFTVAKDPTRPFVISTSQGKISVLGTAFNVRLDADATVAVAQSVVAVSAADDAGVRVNAGEMARFGRSGVSPVEPADLDAIAAWRNDQVVFRDAPLAEVIAELQRYRSGRIHLFGEGAGRKRVTAVFDTRRVDEALDTIAKSLGLRVIHIPGLLTAIVPDGLA</sequence>